<keyword evidence="4" id="KW-0964">Secreted</keyword>
<keyword evidence="7" id="KW-0998">Cell outer membrane</keyword>
<comment type="caution">
    <text evidence="9">The sequence shown here is derived from an EMBL/GenBank/DDBJ whole genome shotgun (WGS) entry which is preliminary data.</text>
</comment>
<evidence type="ECO:0000256" key="1">
    <source>
        <dbReference type="ARBA" id="ARBA00004196"/>
    </source>
</evidence>
<dbReference type="Pfam" id="PF02415">
    <property type="entry name" value="Chlam_PMP"/>
    <property type="match status" value="2"/>
</dbReference>
<dbReference type="InterPro" id="IPR003368">
    <property type="entry name" value="POMP_repeat"/>
</dbReference>
<comment type="subcellular location">
    <subcellularLocation>
        <location evidence="1">Cell envelope</location>
    </subcellularLocation>
    <subcellularLocation>
        <location evidence="2">Cell outer membrane</location>
    </subcellularLocation>
    <subcellularLocation>
        <location evidence="3">Secreted</location>
    </subcellularLocation>
</comment>
<dbReference type="SUPFAM" id="SSF51126">
    <property type="entry name" value="Pectin lyase-like"/>
    <property type="match status" value="1"/>
</dbReference>
<evidence type="ECO:0000256" key="4">
    <source>
        <dbReference type="ARBA" id="ARBA00022525"/>
    </source>
</evidence>
<evidence type="ECO:0000256" key="2">
    <source>
        <dbReference type="ARBA" id="ARBA00004442"/>
    </source>
</evidence>
<dbReference type="Proteomes" id="UP000007264">
    <property type="component" value="Unassembled WGS sequence"/>
</dbReference>
<feature type="chain" id="PRO_5003636777" description="Right handed beta helix domain-containing protein" evidence="8">
    <location>
        <begin position="23"/>
        <end position="460"/>
    </location>
</feature>
<evidence type="ECO:0008006" key="11">
    <source>
        <dbReference type="Google" id="ProtNLM"/>
    </source>
</evidence>
<dbReference type="InterPro" id="IPR011050">
    <property type="entry name" value="Pectin_lyase_fold/virulence"/>
</dbReference>
<organism evidence="9 10">
    <name type="scientific">Coccomyxa subellipsoidea (strain C-169)</name>
    <name type="common">Green microalga</name>
    <dbReference type="NCBI Taxonomy" id="574566"/>
    <lineage>
        <taxon>Eukaryota</taxon>
        <taxon>Viridiplantae</taxon>
        <taxon>Chlorophyta</taxon>
        <taxon>core chlorophytes</taxon>
        <taxon>Trebouxiophyceae</taxon>
        <taxon>Trebouxiophyceae incertae sedis</taxon>
        <taxon>Coccomyxaceae</taxon>
        <taxon>Coccomyxa</taxon>
        <taxon>Coccomyxa subellipsoidea</taxon>
    </lineage>
</organism>
<sequence length="460" mass="46413">MHSRRGDVEMALLLCLVGFAAAQEPVLGNLELQGRRILQAPYSQTSTPYETACKLVAIGSSDGTGIADGSITCTGPGTPVMLSVSADLKRFSSKFTGVTTSDTVPSSAAILEISDTVNVAIVNSEMTGIPGNIHIRNSTVQILNGSFTLNSGGTAGAISIDSSRVLIDSSNFANNTGAAGGAIQVQGQSSVGVTDSTFLGNVNANSQGGALAVGPGALGGAVAAESTQSTIGGCIFSNNTAASQGGALYQSNTTGDVTTCTFSGNKAANGGALYQNLAQSNVIRTAFNENAASQKGGALFSTSSTGNIMNSTFTSNKAVQSGGGVFQNDCASSISFSIFSKNDGGSGGGGGIYRNACKGFTINCSYIENTSAQGGAIYQNNCISNNIRATVFNGNKAQQGSTLFLNNSVPAGLAHAWAAQHSVAYSLPQCVLLGRRCRRLPAVLIAHLAPAAGANLGPAK</sequence>
<evidence type="ECO:0000256" key="6">
    <source>
        <dbReference type="ARBA" id="ARBA00023136"/>
    </source>
</evidence>
<evidence type="ECO:0000313" key="10">
    <source>
        <dbReference type="Proteomes" id="UP000007264"/>
    </source>
</evidence>
<evidence type="ECO:0000256" key="3">
    <source>
        <dbReference type="ARBA" id="ARBA00004613"/>
    </source>
</evidence>
<dbReference type="RefSeq" id="XP_005650520.1">
    <property type="nucleotide sequence ID" value="XM_005650463.1"/>
</dbReference>
<gene>
    <name evidence="9" type="ORF">COCSUDRAFT_64923</name>
</gene>
<dbReference type="eggNOG" id="ENOG502SDXA">
    <property type="taxonomic scope" value="Eukaryota"/>
</dbReference>
<name>I0Z5Q7_COCSC</name>
<keyword evidence="6" id="KW-0472">Membrane</keyword>
<dbReference type="GeneID" id="17043980"/>
<evidence type="ECO:0000256" key="8">
    <source>
        <dbReference type="SAM" id="SignalP"/>
    </source>
</evidence>
<evidence type="ECO:0000256" key="5">
    <source>
        <dbReference type="ARBA" id="ARBA00022729"/>
    </source>
</evidence>
<dbReference type="PANTHER" id="PTHR11319">
    <property type="entry name" value="G PROTEIN-COUPLED RECEPTOR-RELATED"/>
    <property type="match status" value="1"/>
</dbReference>
<dbReference type="GO" id="GO:0005576">
    <property type="term" value="C:extracellular region"/>
    <property type="evidence" value="ECO:0007669"/>
    <property type="project" value="UniProtKB-SubCell"/>
</dbReference>
<dbReference type="EMBL" id="AGSI01000003">
    <property type="protein sequence ID" value="EIE25976.1"/>
    <property type="molecule type" value="Genomic_DNA"/>
</dbReference>
<dbReference type="OrthoDB" id="540692at2759"/>
<reference evidence="9 10" key="1">
    <citation type="journal article" date="2012" name="Genome Biol.">
        <title>The genome of the polar eukaryotic microalga coccomyxa subellipsoidea reveals traits of cold adaptation.</title>
        <authorList>
            <person name="Blanc G."/>
            <person name="Agarkova I."/>
            <person name="Grimwood J."/>
            <person name="Kuo A."/>
            <person name="Brueggeman A."/>
            <person name="Dunigan D."/>
            <person name="Gurnon J."/>
            <person name="Ladunga I."/>
            <person name="Lindquist E."/>
            <person name="Lucas S."/>
            <person name="Pangilinan J."/>
            <person name="Proschold T."/>
            <person name="Salamov A."/>
            <person name="Schmutz J."/>
            <person name="Weeks D."/>
            <person name="Yamada T."/>
            <person name="Claverie J.M."/>
            <person name="Grigoriev I."/>
            <person name="Van Etten J."/>
            <person name="Lomsadze A."/>
            <person name="Borodovsky M."/>
        </authorList>
    </citation>
    <scope>NUCLEOTIDE SEQUENCE [LARGE SCALE GENOMIC DNA]</scope>
    <source>
        <strain evidence="9 10">C-169</strain>
    </source>
</reference>
<dbReference type="PANTHER" id="PTHR11319:SF35">
    <property type="entry name" value="OUTER MEMBRANE PROTEIN PMPC-RELATED"/>
    <property type="match status" value="1"/>
</dbReference>
<dbReference type="AlphaFoldDB" id="I0Z5Q7"/>
<accession>I0Z5Q7</accession>
<dbReference type="KEGG" id="csl:COCSUDRAFT_64923"/>
<evidence type="ECO:0000256" key="7">
    <source>
        <dbReference type="ARBA" id="ARBA00023237"/>
    </source>
</evidence>
<protein>
    <recommendedName>
        <fullName evidence="11">Right handed beta helix domain-containing protein</fullName>
    </recommendedName>
</protein>
<keyword evidence="5 8" id="KW-0732">Signal</keyword>
<feature type="signal peptide" evidence="8">
    <location>
        <begin position="1"/>
        <end position="22"/>
    </location>
</feature>
<keyword evidence="10" id="KW-1185">Reference proteome</keyword>
<proteinExistence type="predicted"/>
<evidence type="ECO:0000313" key="9">
    <source>
        <dbReference type="EMBL" id="EIE25976.1"/>
    </source>
</evidence>